<proteinExistence type="predicted"/>
<reference evidence="1 2" key="1">
    <citation type="journal article" date="2015" name="Genome Biol. Evol.">
        <title>Comparative Genomics of a Bacterivorous Green Alga Reveals Evolutionary Causalities and Consequences of Phago-Mixotrophic Mode of Nutrition.</title>
        <authorList>
            <person name="Burns J.A."/>
            <person name="Paasch A."/>
            <person name="Narechania A."/>
            <person name="Kim E."/>
        </authorList>
    </citation>
    <scope>NUCLEOTIDE SEQUENCE [LARGE SCALE GENOMIC DNA]</scope>
    <source>
        <strain evidence="1 2">PLY_AMNH</strain>
    </source>
</reference>
<evidence type="ECO:0000313" key="2">
    <source>
        <dbReference type="Proteomes" id="UP001190700"/>
    </source>
</evidence>
<gene>
    <name evidence="1" type="ORF">CYMTET_38543</name>
</gene>
<comment type="caution">
    <text evidence="1">The sequence shown here is derived from an EMBL/GenBank/DDBJ whole genome shotgun (WGS) entry which is preliminary data.</text>
</comment>
<dbReference type="Proteomes" id="UP001190700">
    <property type="component" value="Unassembled WGS sequence"/>
</dbReference>
<protein>
    <submittedName>
        <fullName evidence="1">Uncharacterized protein</fullName>
    </submittedName>
</protein>
<name>A0AAE0CE22_9CHLO</name>
<sequence length="124" mass="13347">MQCELKAVPKGLLGAAVEARGRGHPRRCCGSSRARSSSALLWKLEGAVILGAAVEARGRGCTAVLQLPGSYGYALTRSVESSSTRRQVKRRWRLRDLHGVESQASFIRSEANVRASARAGSRLV</sequence>
<keyword evidence="2" id="KW-1185">Reference proteome</keyword>
<evidence type="ECO:0000313" key="1">
    <source>
        <dbReference type="EMBL" id="KAK3252147.1"/>
    </source>
</evidence>
<accession>A0AAE0CE22</accession>
<dbReference type="EMBL" id="LGRX02025599">
    <property type="protein sequence ID" value="KAK3252147.1"/>
    <property type="molecule type" value="Genomic_DNA"/>
</dbReference>
<dbReference type="AlphaFoldDB" id="A0AAE0CE22"/>
<organism evidence="1 2">
    <name type="scientific">Cymbomonas tetramitiformis</name>
    <dbReference type="NCBI Taxonomy" id="36881"/>
    <lineage>
        <taxon>Eukaryota</taxon>
        <taxon>Viridiplantae</taxon>
        <taxon>Chlorophyta</taxon>
        <taxon>Pyramimonadophyceae</taxon>
        <taxon>Pyramimonadales</taxon>
        <taxon>Pyramimonadaceae</taxon>
        <taxon>Cymbomonas</taxon>
    </lineage>
</organism>